<dbReference type="Pfam" id="PF08892">
    <property type="entry name" value="YqcI_YcgG"/>
    <property type="match status" value="1"/>
</dbReference>
<dbReference type="Proteomes" id="UP000198538">
    <property type="component" value="Unassembled WGS sequence"/>
</dbReference>
<dbReference type="InterPro" id="IPR014988">
    <property type="entry name" value="Uncharacterised_YqcI/YcgG"/>
</dbReference>
<name>A0A1G5DUV9_9BACL</name>
<evidence type="ECO:0000313" key="2">
    <source>
        <dbReference type="Proteomes" id="UP000198538"/>
    </source>
</evidence>
<sequence>MSLLFSSTDMENGELPLDLWQRDAYRLFSAKMSDREARFPCIPATQAYALGHLRYGFVFRSKYLSLAEQLSAIVTEYGASSRSFGDFSSLVIFFEKEKEVKDVLTYEKSFWNLLSEMRTLDTESWPADIPEDPENPLWEYCYNDERYFVYCGTPAHISRQSRHFPYLMLAMTPRWVLDLWNEQPQRAAAIGPRIRARLAAYDTIPAHPELKQYGAEGNLEYKQYFLRDDDTAPSKCPFLRSLLQQPQAKE</sequence>
<keyword evidence="2" id="KW-1185">Reference proteome</keyword>
<accession>A0A1G5DUV9</accession>
<evidence type="ECO:0008006" key="3">
    <source>
        <dbReference type="Google" id="ProtNLM"/>
    </source>
</evidence>
<gene>
    <name evidence="1" type="ORF">SAMN05720606_10340</name>
</gene>
<dbReference type="STRING" id="582692.SAMN05720606_10340"/>
<dbReference type="PANTHER" id="PTHR40045:SF1">
    <property type="entry name" value="YQCI_YCGG FAMILY PROTEIN"/>
    <property type="match status" value="1"/>
</dbReference>
<proteinExistence type="predicted"/>
<reference evidence="2" key="1">
    <citation type="submission" date="2016-10" db="EMBL/GenBank/DDBJ databases">
        <authorList>
            <person name="Varghese N."/>
            <person name="Submissions S."/>
        </authorList>
    </citation>
    <scope>NUCLEOTIDE SEQUENCE [LARGE SCALE GENOMIC DNA]</scope>
    <source>
        <strain evidence="2">BL9</strain>
    </source>
</reference>
<protein>
    <recommendedName>
        <fullName evidence="3">YqcI/YcgG family protein</fullName>
    </recommendedName>
</protein>
<evidence type="ECO:0000313" key="1">
    <source>
        <dbReference type="EMBL" id="SCY18484.1"/>
    </source>
</evidence>
<dbReference type="PANTHER" id="PTHR40045">
    <property type="entry name" value="YCGG FAMILY PROTEIN"/>
    <property type="match status" value="1"/>
</dbReference>
<organism evidence="1 2">
    <name type="scientific">Paenibacillus polysaccharolyticus</name>
    <dbReference type="NCBI Taxonomy" id="582692"/>
    <lineage>
        <taxon>Bacteria</taxon>
        <taxon>Bacillati</taxon>
        <taxon>Bacillota</taxon>
        <taxon>Bacilli</taxon>
        <taxon>Bacillales</taxon>
        <taxon>Paenibacillaceae</taxon>
        <taxon>Paenibacillus</taxon>
    </lineage>
</organism>
<dbReference type="EMBL" id="FMVM01000003">
    <property type="protein sequence ID" value="SCY18484.1"/>
    <property type="molecule type" value="Genomic_DNA"/>
</dbReference>
<dbReference type="AlphaFoldDB" id="A0A1G5DUV9"/>
<dbReference type="RefSeq" id="WP_090916614.1">
    <property type="nucleotide sequence ID" value="NZ_FMVM01000003.1"/>
</dbReference>